<organism evidence="2 3">
    <name type="scientific">Heterodera trifolii</name>
    <dbReference type="NCBI Taxonomy" id="157864"/>
    <lineage>
        <taxon>Eukaryota</taxon>
        <taxon>Metazoa</taxon>
        <taxon>Ecdysozoa</taxon>
        <taxon>Nematoda</taxon>
        <taxon>Chromadorea</taxon>
        <taxon>Rhabditida</taxon>
        <taxon>Tylenchina</taxon>
        <taxon>Tylenchomorpha</taxon>
        <taxon>Tylenchoidea</taxon>
        <taxon>Heteroderidae</taxon>
        <taxon>Heteroderinae</taxon>
        <taxon>Heterodera</taxon>
    </lineage>
</organism>
<dbReference type="Proteomes" id="UP001620626">
    <property type="component" value="Unassembled WGS sequence"/>
</dbReference>
<sequence length="463" mass="51824">MDGANLLGNLEFLNSLNEGRNLLHTQLAQKQQQQHHSSTFCQSPFPLKQPKMEHKLDIFAQLQQLVSSSSSTNGCSNSIDHQHQASSFPKQHTAAMHNKMLSREKKKFSSDVSDFLVLEVLKRKELLVENNTSRDLSFSECKRNAWNDVRELLVSRFPGFDLNIEAIKSHWRYRKRKVTDAFSEMCKGSEAEQKLKLRLAAVDFEIYSQLKDSNLLERTRLEKDASPDQCDDGHFESISSSNSPATRAIINAESSAPGASSMSLAPTLPMMSQAPFFLGQLGPQQQHIGTTNPTMLLERLTASFLEQQLKQQQQQQFTKKDVEEEENDQQQQGQRGRETDQIVDEHEGIVSSGERRSQSASTTMSNLSSTMMPTATEYHHVGNAAKENGGGTGAGAEPPAPKRLRLGSAENEEERGMALLKREAYMAQASAFDEIRSLVTEVRSTLLPQMLTALQNYNSQFNS</sequence>
<keyword evidence="3" id="KW-1185">Reference proteome</keyword>
<dbReference type="AlphaFoldDB" id="A0ABD2I8P0"/>
<protein>
    <recommendedName>
        <fullName evidence="4">Regulatory protein zeste</fullName>
    </recommendedName>
</protein>
<name>A0ABD2I8P0_9BILA</name>
<feature type="region of interest" description="Disordered" evidence="1">
    <location>
        <begin position="315"/>
        <end position="343"/>
    </location>
</feature>
<evidence type="ECO:0008006" key="4">
    <source>
        <dbReference type="Google" id="ProtNLM"/>
    </source>
</evidence>
<feature type="compositionally biased region" description="Low complexity" evidence="1">
    <location>
        <begin position="358"/>
        <end position="367"/>
    </location>
</feature>
<feature type="region of interest" description="Disordered" evidence="1">
    <location>
        <begin position="348"/>
        <end position="367"/>
    </location>
</feature>
<feature type="region of interest" description="Disordered" evidence="1">
    <location>
        <begin position="73"/>
        <end position="94"/>
    </location>
</feature>
<proteinExistence type="predicted"/>
<feature type="region of interest" description="Disordered" evidence="1">
    <location>
        <begin position="383"/>
        <end position="411"/>
    </location>
</feature>
<dbReference type="EMBL" id="JBICBT010001253">
    <property type="protein sequence ID" value="KAL3076464.1"/>
    <property type="molecule type" value="Genomic_DNA"/>
</dbReference>
<accession>A0ABD2I8P0</accession>
<comment type="caution">
    <text evidence="2">The sequence shown here is derived from an EMBL/GenBank/DDBJ whole genome shotgun (WGS) entry which is preliminary data.</text>
</comment>
<evidence type="ECO:0000313" key="2">
    <source>
        <dbReference type="EMBL" id="KAL3076464.1"/>
    </source>
</evidence>
<feature type="compositionally biased region" description="Basic and acidic residues" evidence="1">
    <location>
        <begin position="348"/>
        <end position="357"/>
    </location>
</feature>
<gene>
    <name evidence="2" type="ORF">niasHT_039953</name>
</gene>
<reference evidence="2 3" key="1">
    <citation type="submission" date="2024-10" db="EMBL/GenBank/DDBJ databases">
        <authorList>
            <person name="Kim D."/>
        </authorList>
    </citation>
    <scope>NUCLEOTIDE SEQUENCE [LARGE SCALE GENOMIC DNA]</scope>
    <source>
        <strain evidence="2">BH-2024</strain>
    </source>
</reference>
<feature type="compositionally biased region" description="Basic and acidic residues" evidence="1">
    <location>
        <begin position="223"/>
        <end position="235"/>
    </location>
</feature>
<evidence type="ECO:0000313" key="3">
    <source>
        <dbReference type="Proteomes" id="UP001620626"/>
    </source>
</evidence>
<feature type="region of interest" description="Disordered" evidence="1">
    <location>
        <begin position="223"/>
        <end position="245"/>
    </location>
</feature>
<evidence type="ECO:0000256" key="1">
    <source>
        <dbReference type="SAM" id="MobiDB-lite"/>
    </source>
</evidence>